<dbReference type="Pfam" id="PF07690">
    <property type="entry name" value="MFS_1"/>
    <property type="match status" value="1"/>
</dbReference>
<dbReference type="Proteomes" id="UP000277871">
    <property type="component" value="Unassembled WGS sequence"/>
</dbReference>
<feature type="transmembrane region" description="Helical" evidence="6">
    <location>
        <begin position="195"/>
        <end position="216"/>
    </location>
</feature>
<keyword evidence="2" id="KW-1003">Cell membrane</keyword>
<comment type="subcellular location">
    <subcellularLocation>
        <location evidence="1">Cell membrane</location>
        <topology evidence="1">Multi-pass membrane protein</topology>
    </subcellularLocation>
</comment>
<comment type="caution">
    <text evidence="7">The sequence shown here is derived from an EMBL/GenBank/DDBJ whole genome shotgun (WGS) entry which is preliminary data.</text>
</comment>
<dbReference type="Gene3D" id="1.20.1250.20">
    <property type="entry name" value="MFS general substrate transporter like domains"/>
    <property type="match status" value="1"/>
</dbReference>
<evidence type="ECO:0000313" key="7">
    <source>
        <dbReference type="EMBL" id="RLY94507.1"/>
    </source>
</evidence>
<evidence type="ECO:0000256" key="6">
    <source>
        <dbReference type="SAM" id="Phobius"/>
    </source>
</evidence>
<dbReference type="GO" id="GO:0022857">
    <property type="term" value="F:transmembrane transporter activity"/>
    <property type="evidence" value="ECO:0007669"/>
    <property type="project" value="InterPro"/>
</dbReference>
<evidence type="ECO:0000256" key="4">
    <source>
        <dbReference type="ARBA" id="ARBA00022989"/>
    </source>
</evidence>
<dbReference type="AlphaFoldDB" id="A0A3L9LBP5"/>
<feature type="transmembrane region" description="Helical" evidence="6">
    <location>
        <begin position="295"/>
        <end position="315"/>
    </location>
</feature>
<name>A0A3L9LBP5_9MICC</name>
<keyword evidence="3 6" id="KW-0812">Transmembrane</keyword>
<dbReference type="PANTHER" id="PTHR23513">
    <property type="entry name" value="INTEGRAL MEMBRANE EFFLUX PROTEIN-RELATED"/>
    <property type="match status" value="1"/>
</dbReference>
<gene>
    <name evidence="7" type="ORF">EAE32_04815</name>
</gene>
<dbReference type="GO" id="GO:0005886">
    <property type="term" value="C:plasma membrane"/>
    <property type="evidence" value="ECO:0007669"/>
    <property type="project" value="UniProtKB-SubCell"/>
</dbReference>
<feature type="transmembrane region" description="Helical" evidence="6">
    <location>
        <begin position="125"/>
        <end position="145"/>
    </location>
</feature>
<feature type="transmembrane region" description="Helical" evidence="6">
    <location>
        <begin position="66"/>
        <end position="84"/>
    </location>
</feature>
<evidence type="ECO:0000313" key="8">
    <source>
        <dbReference type="Proteomes" id="UP000277871"/>
    </source>
</evidence>
<accession>A0A3L9LBP5</accession>
<dbReference type="InterPro" id="IPR036259">
    <property type="entry name" value="MFS_trans_sf"/>
</dbReference>
<keyword evidence="5 6" id="KW-0472">Membrane</keyword>
<feature type="transmembrane region" description="Helical" evidence="6">
    <location>
        <begin position="151"/>
        <end position="174"/>
    </location>
</feature>
<evidence type="ECO:0000256" key="5">
    <source>
        <dbReference type="ARBA" id="ARBA00023136"/>
    </source>
</evidence>
<feature type="transmembrane region" description="Helical" evidence="6">
    <location>
        <begin position="36"/>
        <end position="59"/>
    </location>
</feature>
<dbReference type="SUPFAM" id="SSF103473">
    <property type="entry name" value="MFS general substrate transporter"/>
    <property type="match status" value="1"/>
</dbReference>
<feature type="transmembrane region" description="Helical" evidence="6">
    <location>
        <begin position="327"/>
        <end position="348"/>
    </location>
</feature>
<keyword evidence="4 6" id="KW-1133">Transmembrane helix</keyword>
<protein>
    <submittedName>
        <fullName evidence="7">MFS transporter</fullName>
    </submittedName>
</protein>
<feature type="transmembrane region" description="Helical" evidence="6">
    <location>
        <begin position="266"/>
        <end position="289"/>
    </location>
</feature>
<dbReference type="EMBL" id="RDEX01000001">
    <property type="protein sequence ID" value="RLY94507.1"/>
    <property type="molecule type" value="Genomic_DNA"/>
</dbReference>
<evidence type="ECO:0000256" key="2">
    <source>
        <dbReference type="ARBA" id="ARBA00022475"/>
    </source>
</evidence>
<organism evidence="7 8">
    <name type="scientific">Kocuria tytonicola</name>
    <dbReference type="NCBI Taxonomy" id="2055946"/>
    <lineage>
        <taxon>Bacteria</taxon>
        <taxon>Bacillati</taxon>
        <taxon>Actinomycetota</taxon>
        <taxon>Actinomycetes</taxon>
        <taxon>Micrococcales</taxon>
        <taxon>Micrococcaceae</taxon>
        <taxon>Kocuria</taxon>
    </lineage>
</organism>
<keyword evidence="8" id="KW-1185">Reference proteome</keyword>
<evidence type="ECO:0000256" key="3">
    <source>
        <dbReference type="ARBA" id="ARBA00022692"/>
    </source>
</evidence>
<sequence length="391" mass="38788">MSLAVLLVGLLVSACGDDVAAIAFSLRAAESGAPHLLAAILLAQTVPAVGLGLFGGVLVDRALRWWWWPSSLGVQATLFLVMAVTRQDAVIVVCVAAVSAVSALTAPVANKLIAVRSRDHRRVSGHLATVNGLSQACGAALGGIAFGVGGIAPLLCVNAATFALLAVIAVCVTGRAPLPVDASPGGGALLGLRRLLHPAAFGAAGVALLTCTVFATSVEGVSGVFVLTHHAGWDPAWVGAAWGLWGLGVVLGGQAAGRVPRWSAPVVLVTGAGGMGAVFLVLALGLPGFGLGAPLFLLGGAANGVFNAAASRTLLTGVSTQEQGRAWAAYRWIVTCCLVGGFLTGGALGEHDAVAALLLAGGLAVSGALVRGVALVGTRPTDAAAPRSVVD</sequence>
<feature type="transmembrane region" description="Helical" evidence="6">
    <location>
        <begin position="236"/>
        <end position="254"/>
    </location>
</feature>
<feature type="transmembrane region" description="Helical" evidence="6">
    <location>
        <begin position="90"/>
        <end position="113"/>
    </location>
</feature>
<proteinExistence type="predicted"/>
<dbReference type="PANTHER" id="PTHR23513:SF11">
    <property type="entry name" value="STAPHYLOFERRIN A TRANSPORTER"/>
    <property type="match status" value="1"/>
</dbReference>
<feature type="transmembrane region" description="Helical" evidence="6">
    <location>
        <begin position="354"/>
        <end position="377"/>
    </location>
</feature>
<reference evidence="7 8" key="1">
    <citation type="submission" date="2018-10" db="EMBL/GenBank/DDBJ databases">
        <title>Kocuria tytonicola, new bacteria from the preen glands of American barn owls (Tyto furcata).</title>
        <authorList>
            <person name="Braun M.S."/>
            <person name="Wang E."/>
            <person name="Zimmermann S."/>
            <person name="Boutin S."/>
            <person name="Wagner H."/>
            <person name="Wink M."/>
        </authorList>
    </citation>
    <scope>NUCLEOTIDE SEQUENCE [LARGE SCALE GENOMIC DNA]</scope>
    <source>
        <strain evidence="7 8">473</strain>
    </source>
</reference>
<dbReference type="InterPro" id="IPR011701">
    <property type="entry name" value="MFS"/>
</dbReference>
<evidence type="ECO:0000256" key="1">
    <source>
        <dbReference type="ARBA" id="ARBA00004651"/>
    </source>
</evidence>